<evidence type="ECO:0000256" key="1">
    <source>
        <dbReference type="SAM" id="MobiDB-lite"/>
    </source>
</evidence>
<dbReference type="Gene3D" id="3.30.160.60">
    <property type="entry name" value="Classic Zinc Finger"/>
    <property type="match status" value="1"/>
</dbReference>
<proteinExistence type="predicted"/>
<evidence type="ECO:0008006" key="4">
    <source>
        <dbReference type="Google" id="ProtNLM"/>
    </source>
</evidence>
<organism evidence="2 3">
    <name type="scientific">Stereocaulon virgatum</name>
    <dbReference type="NCBI Taxonomy" id="373712"/>
    <lineage>
        <taxon>Eukaryota</taxon>
        <taxon>Fungi</taxon>
        <taxon>Dikarya</taxon>
        <taxon>Ascomycota</taxon>
        <taxon>Pezizomycotina</taxon>
        <taxon>Lecanoromycetes</taxon>
        <taxon>OSLEUM clade</taxon>
        <taxon>Lecanoromycetidae</taxon>
        <taxon>Lecanorales</taxon>
        <taxon>Lecanorineae</taxon>
        <taxon>Stereocaulaceae</taxon>
        <taxon>Stereocaulon</taxon>
    </lineage>
</organism>
<name>A0ABR4A0U8_9LECA</name>
<keyword evidence="3" id="KW-1185">Reference proteome</keyword>
<protein>
    <recommendedName>
        <fullName evidence="4">C2H2-type domain-containing protein</fullName>
    </recommendedName>
</protein>
<sequence length="345" mass="37801">MADSGKQWTRAPIYSNSPYGHVSALSSSQASPYPYSSQASGTAASTRPTFSHAQSLSRGSPIPHISDAHSLVEEDTAIYPVQIGDPQLMNSCIGSPVLIPYQGAKPSQAVHEAFYNDLDLSRHATLAGIAATSIGPSQLADLSTNEQQMSLDASCRMRNYAYGNNGEFNQPDHLSPYQNPQLPLYPNAAAPADHSGQGTTTFAPEPLRLLAHQSSIECENCQKLFKGKYAKHNLDRHVRNKHPNKPTTDFVCLGKKDDGSDCNTRFGSLYNVTRHLKGTHKMAIASNPGRNKVDRTSFKHMFKEVPRSSLTVKADKSDTSEWLRNERMSELNWSSSNVTGFSPFT</sequence>
<gene>
    <name evidence="2" type="ORF">N7G274_008119</name>
</gene>
<accession>A0ABR4A0U8</accession>
<evidence type="ECO:0000313" key="3">
    <source>
        <dbReference type="Proteomes" id="UP001590950"/>
    </source>
</evidence>
<evidence type="ECO:0000313" key="2">
    <source>
        <dbReference type="EMBL" id="KAL2039070.1"/>
    </source>
</evidence>
<feature type="compositionally biased region" description="Polar residues" evidence="1">
    <location>
        <begin position="41"/>
        <end position="58"/>
    </location>
</feature>
<reference evidence="2 3" key="1">
    <citation type="submission" date="2024-09" db="EMBL/GenBank/DDBJ databases">
        <title>Rethinking Asexuality: The Enigmatic Case of Functional Sexual Genes in Lepraria (Stereocaulaceae).</title>
        <authorList>
            <person name="Doellman M."/>
            <person name="Sun Y."/>
            <person name="Barcenas-Pena A."/>
            <person name="Lumbsch H.T."/>
            <person name="Grewe F."/>
        </authorList>
    </citation>
    <scope>NUCLEOTIDE SEQUENCE [LARGE SCALE GENOMIC DNA]</scope>
    <source>
        <strain evidence="2 3">Mercado 3170</strain>
    </source>
</reference>
<comment type="caution">
    <text evidence="2">The sequence shown here is derived from an EMBL/GenBank/DDBJ whole genome shotgun (WGS) entry which is preliminary data.</text>
</comment>
<dbReference type="Proteomes" id="UP001590950">
    <property type="component" value="Unassembled WGS sequence"/>
</dbReference>
<feature type="region of interest" description="Disordered" evidence="1">
    <location>
        <begin position="35"/>
        <end position="65"/>
    </location>
</feature>
<dbReference type="EMBL" id="JBEFKJ010000027">
    <property type="protein sequence ID" value="KAL2039070.1"/>
    <property type="molecule type" value="Genomic_DNA"/>
</dbReference>